<evidence type="ECO:0000313" key="2">
    <source>
        <dbReference type="Proteomes" id="UP000626148"/>
    </source>
</evidence>
<dbReference type="RefSeq" id="WP_189608252.1">
    <property type="nucleotide sequence ID" value="NZ_BMXR01000004.1"/>
</dbReference>
<reference evidence="1" key="2">
    <citation type="submission" date="2020-09" db="EMBL/GenBank/DDBJ databases">
        <authorList>
            <person name="Sun Q."/>
            <person name="Kim S."/>
        </authorList>
    </citation>
    <scope>NUCLEOTIDE SEQUENCE</scope>
    <source>
        <strain evidence="1">KCTC 22169</strain>
    </source>
</reference>
<accession>A0A918K662</accession>
<reference evidence="1" key="1">
    <citation type="journal article" date="2014" name="Int. J. Syst. Evol. Microbiol.">
        <title>Complete genome sequence of Corynebacterium casei LMG S-19264T (=DSM 44701T), isolated from a smear-ripened cheese.</title>
        <authorList>
            <consortium name="US DOE Joint Genome Institute (JGI-PGF)"/>
            <person name="Walter F."/>
            <person name="Albersmeier A."/>
            <person name="Kalinowski J."/>
            <person name="Ruckert C."/>
        </authorList>
    </citation>
    <scope>NUCLEOTIDE SEQUENCE</scope>
    <source>
        <strain evidence="1">KCTC 22169</strain>
    </source>
</reference>
<proteinExistence type="predicted"/>
<keyword evidence="2" id="KW-1185">Reference proteome</keyword>
<name>A0A918K662_9GAMM</name>
<gene>
    <name evidence="1" type="ORF">GCM10007392_18410</name>
</gene>
<sequence>MFALIISILAIILAVALAGVSVYYGGDAFSNGSEEASAATLTNQGSQIEAAMTLYRAENGEAATTANAATLAGVTDTNSNSQTWDEVLVAENYLKQVPVSEFDTFVEESGYVISENVGAAVCDAFEKTVSVATAADLAAAVGNAEGISGCIDSTDAAGYEGKVFYYAL</sequence>
<organism evidence="1 2">
    <name type="scientific">Saccharospirillum salsuginis</name>
    <dbReference type="NCBI Taxonomy" id="418750"/>
    <lineage>
        <taxon>Bacteria</taxon>
        <taxon>Pseudomonadati</taxon>
        <taxon>Pseudomonadota</taxon>
        <taxon>Gammaproteobacteria</taxon>
        <taxon>Oceanospirillales</taxon>
        <taxon>Saccharospirillaceae</taxon>
        <taxon>Saccharospirillum</taxon>
    </lineage>
</organism>
<dbReference type="Proteomes" id="UP000626148">
    <property type="component" value="Unassembled WGS sequence"/>
</dbReference>
<dbReference type="EMBL" id="BMXR01000004">
    <property type="protein sequence ID" value="GGX51442.1"/>
    <property type="molecule type" value="Genomic_DNA"/>
</dbReference>
<evidence type="ECO:0000313" key="1">
    <source>
        <dbReference type="EMBL" id="GGX51442.1"/>
    </source>
</evidence>
<dbReference type="AlphaFoldDB" id="A0A918K662"/>
<protein>
    <submittedName>
        <fullName evidence="1">Uncharacterized protein</fullName>
    </submittedName>
</protein>
<comment type="caution">
    <text evidence="1">The sequence shown here is derived from an EMBL/GenBank/DDBJ whole genome shotgun (WGS) entry which is preliminary data.</text>
</comment>